<dbReference type="EMBL" id="CP000011">
    <property type="protein sequence ID" value="AAU46461.1"/>
    <property type="molecule type" value="Genomic_DNA"/>
</dbReference>
<name>A0A0H2WBE3_BURMA</name>
<reference evidence="2 3" key="1">
    <citation type="journal article" date="2004" name="Proc. Natl. Acad. Sci. U.S.A.">
        <title>Structural flexibility in the Burkholderia mallei genome.</title>
        <authorList>
            <person name="Nierman W.C."/>
            <person name="DeShazer D."/>
            <person name="Kim H.S."/>
            <person name="Tettelin H."/>
            <person name="Nelson K.E."/>
            <person name="Feldblyum T."/>
            <person name="Ulrich R.L."/>
            <person name="Ronning C.M."/>
            <person name="Brinkac L.M."/>
            <person name="Daugherty S.C."/>
            <person name="Davidsen T.D."/>
            <person name="Deboy R.T."/>
            <person name="Dimitrov G."/>
            <person name="Dodson R.J."/>
            <person name="Durkin A.S."/>
            <person name="Gwinn M.L."/>
            <person name="Haft D.H."/>
            <person name="Khouri H."/>
            <person name="Kolonay J.F."/>
            <person name="Madupu R."/>
            <person name="Mohammoud Y."/>
            <person name="Nelson W.C."/>
            <person name="Radune D."/>
            <person name="Romero C.M."/>
            <person name="Sarria S."/>
            <person name="Selengut J."/>
            <person name="Shamblin C."/>
            <person name="Sullivan S.A."/>
            <person name="White O."/>
            <person name="Yu Y."/>
            <person name="Zafar N."/>
            <person name="Zhou L."/>
            <person name="Fraser C.M."/>
        </authorList>
    </citation>
    <scope>NUCLEOTIDE SEQUENCE [LARGE SCALE GENOMIC DNA]</scope>
    <source>
        <strain evidence="2 3">ATCC 23344</strain>
    </source>
</reference>
<protein>
    <submittedName>
        <fullName evidence="2">Uncharacterized protein</fullName>
    </submittedName>
</protein>
<dbReference type="AlphaFoldDB" id="A0A0H2WBE3"/>
<gene>
    <name evidence="2" type="ordered locus">BMAA1388</name>
</gene>
<feature type="region of interest" description="Disordered" evidence="1">
    <location>
        <begin position="1"/>
        <end position="42"/>
    </location>
</feature>
<feature type="region of interest" description="Disordered" evidence="1">
    <location>
        <begin position="57"/>
        <end position="88"/>
    </location>
</feature>
<keyword evidence="3" id="KW-1185">Reference proteome</keyword>
<dbReference type="KEGG" id="bma:BMAA1388"/>
<proteinExistence type="predicted"/>
<evidence type="ECO:0000313" key="2">
    <source>
        <dbReference type="EMBL" id="AAU46461.1"/>
    </source>
</evidence>
<dbReference type="Proteomes" id="UP000006693">
    <property type="component" value="Chromosome 2"/>
</dbReference>
<feature type="compositionally biased region" description="Low complexity" evidence="1">
    <location>
        <begin position="29"/>
        <end position="42"/>
    </location>
</feature>
<dbReference type="HOGENOM" id="CLU_1599614_0_0_4"/>
<accession>A0A0H2WBE3</accession>
<sequence length="166" mass="18077">MDRAATRHPRATAARPRSGVAGTQRGGLARPRAPTCAPAAHANPRAKMIHRRYVTRARSTGTSRHVSSMKHRARCRRAPRPDIHVTRSAHVRSACEARLAAPSDGANPCPKVARRPSVECRTMQAPAARARALQRMARAARCRPTKASGSANRRIRRLHKDGPLGS</sequence>
<organism evidence="2 3">
    <name type="scientific">Burkholderia mallei (strain ATCC 23344)</name>
    <dbReference type="NCBI Taxonomy" id="243160"/>
    <lineage>
        <taxon>Bacteria</taxon>
        <taxon>Pseudomonadati</taxon>
        <taxon>Pseudomonadota</taxon>
        <taxon>Betaproteobacteria</taxon>
        <taxon>Burkholderiales</taxon>
        <taxon>Burkholderiaceae</taxon>
        <taxon>Burkholderia</taxon>
        <taxon>pseudomallei group</taxon>
    </lineage>
</organism>
<evidence type="ECO:0000256" key="1">
    <source>
        <dbReference type="SAM" id="MobiDB-lite"/>
    </source>
</evidence>
<feature type="region of interest" description="Disordered" evidence="1">
    <location>
        <begin position="138"/>
        <end position="166"/>
    </location>
</feature>
<feature type="compositionally biased region" description="Basic residues" evidence="1">
    <location>
        <begin position="1"/>
        <end position="10"/>
    </location>
</feature>
<feature type="compositionally biased region" description="Basic residues" evidence="1">
    <location>
        <begin position="67"/>
        <end position="78"/>
    </location>
</feature>
<evidence type="ECO:0000313" key="3">
    <source>
        <dbReference type="Proteomes" id="UP000006693"/>
    </source>
</evidence>
<feature type="compositionally biased region" description="Polar residues" evidence="1">
    <location>
        <begin position="57"/>
        <end position="66"/>
    </location>
</feature>